<comment type="caution">
    <text evidence="1">The sequence shown here is derived from an EMBL/GenBank/DDBJ whole genome shotgun (WGS) entry which is preliminary data.</text>
</comment>
<dbReference type="VEuPathDB" id="TriTrypDB:TRSC58_03730"/>
<name>A0A061J2P9_TRYRA</name>
<reference evidence="1 2" key="1">
    <citation type="submission" date="2013-07" db="EMBL/GenBank/DDBJ databases">
        <authorList>
            <person name="Stoco P.H."/>
            <person name="Wagner G."/>
            <person name="Gerber A."/>
            <person name="Zaha A."/>
            <person name="Thompson C."/>
            <person name="Bartholomeu D.C."/>
            <person name="Luckemeyer D.D."/>
            <person name="Bahia D."/>
            <person name="Loreto E."/>
            <person name="Prestes E.B."/>
            <person name="Lima F.M."/>
            <person name="Rodrigues-Luiz G."/>
            <person name="Vallejo G.A."/>
            <person name="Filho J.F."/>
            <person name="Monteiro K.M."/>
            <person name="Tyler K.M."/>
            <person name="de Almeida L.G."/>
            <person name="Ortiz M.F."/>
            <person name="Siervo M.A."/>
            <person name="de Moraes M.H."/>
            <person name="Cunha O.L."/>
            <person name="Mendonca-Neto R."/>
            <person name="Silva R."/>
            <person name="Teixeira S.M."/>
            <person name="Murta S.M."/>
            <person name="Sincero T.C."/>
            <person name="Mendes T.A."/>
            <person name="Urmenyi T.P."/>
            <person name="Silva V.G."/>
            <person name="da Rocha W.D."/>
            <person name="Andersson B."/>
            <person name="Romanha A.J."/>
            <person name="Steindel M."/>
            <person name="de Vasconcelos A.T."/>
            <person name="Grisard E.C."/>
        </authorList>
    </citation>
    <scope>NUCLEOTIDE SEQUENCE [LARGE SCALE GENOMIC DNA]</scope>
    <source>
        <strain evidence="1 2">SC58</strain>
    </source>
</reference>
<protein>
    <submittedName>
        <fullName evidence="1">Uncharacterized protein</fullName>
    </submittedName>
</protein>
<evidence type="ECO:0000313" key="1">
    <source>
        <dbReference type="EMBL" id="ESL08565.1"/>
    </source>
</evidence>
<sequence length="162" mass="18978">MSKTAFAGWRKCSNPFTRFRAWWLGVEDVELLARYGERSFFSVLWTEWRGTIVFLACSTVVLVNHAQTNGANEILDNIELNRQRYYKRDFAPEYVLNAPQAVYDGPKGYAYRDEASGLMLNADNRWVSDLSREERRQRLESVEITPEMVEAAKRLRRSSHYQ</sequence>
<organism evidence="1 2">
    <name type="scientific">Trypanosoma rangeli SC58</name>
    <dbReference type="NCBI Taxonomy" id="429131"/>
    <lineage>
        <taxon>Eukaryota</taxon>
        <taxon>Discoba</taxon>
        <taxon>Euglenozoa</taxon>
        <taxon>Kinetoplastea</taxon>
        <taxon>Metakinetoplastina</taxon>
        <taxon>Trypanosomatida</taxon>
        <taxon>Trypanosomatidae</taxon>
        <taxon>Trypanosoma</taxon>
        <taxon>Herpetosoma</taxon>
    </lineage>
</organism>
<gene>
    <name evidence="1" type="ORF">TRSC58_03730</name>
</gene>
<accession>A0A061J2P9</accession>
<dbReference type="OrthoDB" id="269031at2759"/>
<dbReference type="EMBL" id="AUPL01003730">
    <property type="protein sequence ID" value="ESL08565.1"/>
    <property type="molecule type" value="Genomic_DNA"/>
</dbReference>
<dbReference type="AlphaFoldDB" id="A0A061J2P9"/>
<proteinExistence type="predicted"/>
<dbReference type="Proteomes" id="UP000031737">
    <property type="component" value="Unassembled WGS sequence"/>
</dbReference>
<keyword evidence="2" id="KW-1185">Reference proteome</keyword>
<evidence type="ECO:0000313" key="2">
    <source>
        <dbReference type="Proteomes" id="UP000031737"/>
    </source>
</evidence>